<feature type="domain" description="VWA-like" evidence="1">
    <location>
        <begin position="284"/>
        <end position="422"/>
    </location>
</feature>
<accession>A0A367G1F5</accession>
<evidence type="ECO:0008006" key="5">
    <source>
        <dbReference type="Google" id="ProtNLM"/>
    </source>
</evidence>
<evidence type="ECO:0000313" key="3">
    <source>
        <dbReference type="EMBL" id="RCH43834.1"/>
    </source>
</evidence>
<proteinExistence type="predicted"/>
<feature type="domain" description="Putative metallopeptidase" evidence="2">
    <location>
        <begin position="44"/>
        <end position="119"/>
    </location>
</feature>
<dbReference type="Pfam" id="PF13203">
    <property type="entry name" value="DUF2201_N"/>
    <property type="match status" value="1"/>
</dbReference>
<dbReference type="Pfam" id="PF09967">
    <property type="entry name" value="DUF2201"/>
    <property type="match status" value="1"/>
</dbReference>
<comment type="caution">
    <text evidence="3">The sequence shown here is derived from an EMBL/GenBank/DDBJ whole genome shotgun (WGS) entry which is preliminary data.</text>
</comment>
<sequence>MEADSVERRQEELGIHILENIRNELYYYFPYLDGAFACISGKGSEQTGTIGTDGAFLLFSPEYLLKLYVKKPEAVRRGYLHMLLHCLYLHLFREDQEDRRLWNLACDIAVEQIISREKIPILETGGDAKKIREKVFHILGDRSDSAEKICRKLKEQAFPFHLEELEEAFHFDDHTLWDTCTGEKGKRTKEKWNKLLSYTAANRQDHRKRRGCQKGDQKEEAGTVRSGRYDYKKFLRQFSVLREEVELDTESFDYIFYNYGMEHYGNLPLIEPLEYKEVNRLEELVIAIDTSGSCDGETVRRFLGETYSILSEKENFFHKMKVYLIQCDCCIQDVKVIHSEEEWKEYSKNITIQGRGGTDFRPVFRYVKEQQEKKEIRSLKALIYFTDGDGIYPGSKPDYETAFVFLHKTEKMELVPPWAIRLVAEQEGVRYRT</sequence>
<dbReference type="EMBL" id="PSQG01000011">
    <property type="protein sequence ID" value="RCH43834.1"/>
    <property type="molecule type" value="Genomic_DNA"/>
</dbReference>
<evidence type="ECO:0000259" key="2">
    <source>
        <dbReference type="Pfam" id="PF13203"/>
    </source>
</evidence>
<dbReference type="Proteomes" id="UP000253208">
    <property type="component" value="Unassembled WGS sequence"/>
</dbReference>
<reference evidence="3 4" key="1">
    <citation type="submission" date="2018-02" db="EMBL/GenBank/DDBJ databases">
        <title>Complete genome sequencing of Faecalibacterium prausnitzii strains isolated from the human gut.</title>
        <authorList>
            <person name="Fitzgerald B.C."/>
            <person name="Shkoporov A.N."/>
            <person name="Ross P.R."/>
            <person name="Hill C."/>
        </authorList>
    </citation>
    <scope>NUCLEOTIDE SEQUENCE [LARGE SCALE GENOMIC DNA]</scope>
    <source>
        <strain evidence="3 4">APC942/31-1</strain>
    </source>
</reference>
<evidence type="ECO:0000259" key="1">
    <source>
        <dbReference type="Pfam" id="PF09967"/>
    </source>
</evidence>
<dbReference type="InterPro" id="IPR025154">
    <property type="entry name" value="Put_metallopeptidase_dom"/>
</dbReference>
<organism evidence="3 4">
    <name type="scientific">Blautia obeum</name>
    <dbReference type="NCBI Taxonomy" id="40520"/>
    <lineage>
        <taxon>Bacteria</taxon>
        <taxon>Bacillati</taxon>
        <taxon>Bacillota</taxon>
        <taxon>Clostridia</taxon>
        <taxon>Lachnospirales</taxon>
        <taxon>Lachnospiraceae</taxon>
        <taxon>Blautia</taxon>
    </lineage>
</organism>
<dbReference type="InterPro" id="IPR018698">
    <property type="entry name" value="VWA-like_dom"/>
</dbReference>
<dbReference type="SUPFAM" id="SSF53300">
    <property type="entry name" value="vWA-like"/>
    <property type="match status" value="1"/>
</dbReference>
<gene>
    <name evidence="3" type="ORF">C4886_09065</name>
</gene>
<evidence type="ECO:0000313" key="4">
    <source>
        <dbReference type="Proteomes" id="UP000253208"/>
    </source>
</evidence>
<dbReference type="InterPro" id="IPR036465">
    <property type="entry name" value="vWFA_dom_sf"/>
</dbReference>
<dbReference type="AlphaFoldDB" id="A0A367G1F5"/>
<protein>
    <recommendedName>
        <fullName evidence="5">VWA-like domain-containing protein</fullName>
    </recommendedName>
</protein>
<name>A0A367G1F5_9FIRM</name>
<dbReference type="PANTHER" id="PTHR38730:SF1">
    <property type="entry name" value="SLL7028 PROTEIN"/>
    <property type="match status" value="1"/>
</dbReference>
<dbReference type="PANTHER" id="PTHR38730">
    <property type="entry name" value="SLL7028 PROTEIN"/>
    <property type="match status" value="1"/>
</dbReference>